<dbReference type="InterPro" id="IPR036291">
    <property type="entry name" value="NAD(P)-bd_dom_sf"/>
</dbReference>
<comment type="similarity">
    <text evidence="1">Belongs to the NAD(P)-dependent epimerase/dehydratase family.</text>
</comment>
<reference evidence="3" key="2">
    <citation type="submission" date="2015-04" db="EMBL/GenBank/DDBJ databases">
        <title>Draft Genome Sequences of Eight Spore-Forming Food Isolates of Bacillus cereus Genome sequencing.</title>
        <authorList>
            <person name="Krawcyk A.O."/>
            <person name="de Jong A."/>
            <person name="Eijlander R.T."/>
            <person name="Berendsen E.M."/>
            <person name="Holsappel S."/>
            <person name="Wells-Bennik M."/>
            <person name="Kuipers O.P."/>
        </authorList>
    </citation>
    <scope>NUCLEOTIDE SEQUENCE [LARGE SCALE GENOMIC DNA]</scope>
    <source>
        <strain evidence="3">B4147</strain>
    </source>
</reference>
<dbReference type="Pfam" id="PF01370">
    <property type="entry name" value="Epimerase"/>
    <property type="match status" value="1"/>
</dbReference>
<dbReference type="PATRIC" id="fig|1396.428.peg.1688"/>
<protein>
    <submittedName>
        <fullName evidence="2">Uncharacterized protein</fullName>
    </submittedName>
</protein>
<dbReference type="InterPro" id="IPR001509">
    <property type="entry name" value="Epimerase_deHydtase"/>
</dbReference>
<comment type="caution">
    <text evidence="2">The sequence shown here is derived from an EMBL/GenBank/DDBJ whole genome shotgun (WGS) entry which is preliminary data.</text>
</comment>
<dbReference type="Gene3D" id="3.90.25.10">
    <property type="entry name" value="UDP-galactose 4-epimerase, domain 1"/>
    <property type="match status" value="1"/>
</dbReference>
<name>A0A0G8CFR9_9BACI</name>
<dbReference type="SUPFAM" id="SSF51735">
    <property type="entry name" value="NAD(P)-binding Rossmann-fold domains"/>
    <property type="match status" value="1"/>
</dbReference>
<accession>A0A0G8CFR9</accession>
<proteinExistence type="inferred from homology"/>
<evidence type="ECO:0000313" key="2">
    <source>
        <dbReference type="EMBL" id="KKZ98678.1"/>
    </source>
</evidence>
<dbReference type="RefSeq" id="WP_000739095.1">
    <property type="nucleotide sequence ID" value="NZ_CM000718.1"/>
</dbReference>
<sequence length="303" mass="33942">MKKNASLLITGANGFTGRHACQYFLEQGFHVIPMFQNRAHRETIRSGITCNLTNKSEVMKVMKQIKPDYVLHLAGRNSVIESWTAALEYVEINVIGTLYLLEAIKQESPHCRTLIIGSALQSDSMNEIKISNPYSLSKTMQVIIAEAWSELMNSNIIIAKPSNLIGPGVSNGICSILAKKMITIESNKSEAIIEVNSLKDSRDFLDVRDAVKAYHVLLRDGINGKQYNIGSGVKRSLLDVLEQYKELTQLNFSIKEAEHSGSELNESLVIEDIKRLGWVPEIQFHQSLKDVLEYAKCSEICIQ</sequence>
<dbReference type="EMBL" id="LCYN01000004">
    <property type="protein sequence ID" value="KKZ98678.1"/>
    <property type="molecule type" value="Genomic_DNA"/>
</dbReference>
<reference evidence="2 3" key="1">
    <citation type="journal article" date="2015" name="Genome Announc.">
        <title>Next-Generation Whole-Genome Sequencing of Eight Strains of Bacillus cereus, Isolated from Food.</title>
        <authorList>
            <person name="Krawczyk A.O."/>
            <person name="de Jong A."/>
            <person name="Eijlander R.T."/>
            <person name="Berendsen E.M."/>
            <person name="Holsappel S."/>
            <person name="Wells-Bennik M.H."/>
            <person name="Kuipers O.P."/>
        </authorList>
    </citation>
    <scope>NUCLEOTIDE SEQUENCE [LARGE SCALE GENOMIC DNA]</scope>
    <source>
        <strain evidence="2 3">B4147</strain>
    </source>
</reference>
<evidence type="ECO:0000256" key="1">
    <source>
        <dbReference type="ARBA" id="ARBA00007637"/>
    </source>
</evidence>
<dbReference type="Proteomes" id="UP000035350">
    <property type="component" value="Unassembled WGS sequence"/>
</dbReference>
<dbReference type="PANTHER" id="PTHR43000">
    <property type="entry name" value="DTDP-D-GLUCOSE 4,6-DEHYDRATASE-RELATED"/>
    <property type="match status" value="1"/>
</dbReference>
<organism evidence="2 3">
    <name type="scientific">Bacillus wiedmannii</name>
    <dbReference type="NCBI Taxonomy" id="1890302"/>
    <lineage>
        <taxon>Bacteria</taxon>
        <taxon>Bacillati</taxon>
        <taxon>Bacillota</taxon>
        <taxon>Bacilli</taxon>
        <taxon>Bacillales</taxon>
        <taxon>Bacillaceae</taxon>
        <taxon>Bacillus</taxon>
        <taxon>Bacillus cereus group</taxon>
    </lineage>
</organism>
<dbReference type="AlphaFoldDB" id="A0A0G8CFR9"/>
<gene>
    <name evidence="2" type="ORF">B4147_3261</name>
</gene>
<dbReference type="Gene3D" id="3.40.50.720">
    <property type="entry name" value="NAD(P)-binding Rossmann-like Domain"/>
    <property type="match status" value="1"/>
</dbReference>
<evidence type="ECO:0000313" key="3">
    <source>
        <dbReference type="Proteomes" id="UP000035350"/>
    </source>
</evidence>